<name>A0A6J6MA19_9ZZZZ</name>
<dbReference type="SUPFAM" id="SSF53383">
    <property type="entry name" value="PLP-dependent transferases"/>
    <property type="match status" value="1"/>
</dbReference>
<reference evidence="2" key="1">
    <citation type="submission" date="2020-05" db="EMBL/GenBank/DDBJ databases">
        <authorList>
            <person name="Chiriac C."/>
            <person name="Salcher M."/>
            <person name="Ghai R."/>
            <person name="Kavagutti S V."/>
        </authorList>
    </citation>
    <scope>NUCLEOTIDE SEQUENCE</scope>
</reference>
<accession>A0A6J6MA19</accession>
<evidence type="ECO:0000256" key="1">
    <source>
        <dbReference type="ARBA" id="ARBA00001933"/>
    </source>
</evidence>
<evidence type="ECO:0000313" key="2">
    <source>
        <dbReference type="EMBL" id="CAB4670806.1"/>
    </source>
</evidence>
<dbReference type="EMBL" id="CAEZWY010000046">
    <property type="protein sequence ID" value="CAB4670806.1"/>
    <property type="molecule type" value="Genomic_DNA"/>
</dbReference>
<organism evidence="2">
    <name type="scientific">freshwater metagenome</name>
    <dbReference type="NCBI Taxonomy" id="449393"/>
    <lineage>
        <taxon>unclassified sequences</taxon>
        <taxon>metagenomes</taxon>
        <taxon>ecological metagenomes</taxon>
    </lineage>
</organism>
<dbReference type="PANTHER" id="PTHR11601:SF34">
    <property type="entry name" value="CYSTEINE DESULFURASE"/>
    <property type="match status" value="1"/>
</dbReference>
<proteinExistence type="predicted"/>
<sequence length="352" mass="38330">MAAGLLVDLFERGWSDPTKIHTQSADSAILINGAKENLAKSLKISTSEMEIVSDLNLGFHLAISGLLNSNSILIHSAIDRKDIFAIARSHQNGGGRVQVLESDISGKIDYSIIEQTAENVVVWQSTNRETGIKQFSNESISKPNLSSAKIFADMTSASNPAELPENWSTALWDATSWGGPKGIAILAIREKTNWVNPLPHIDATRVSNEYSIPLFLASVVALENSEKESESNLVNAQRLNQKIRNFVTANIADADIAGNLKNCDPRKLSISFLYVQAEELLRELEKSGYLVDSGSACSAADLAPSHVLAAMGLLTHGNIRLTLRPEISEPVIDEFLALLKREITEARAKKSD</sequence>
<dbReference type="InterPro" id="IPR015422">
    <property type="entry name" value="PyrdxlP-dep_Trfase_small"/>
</dbReference>
<comment type="cofactor">
    <cofactor evidence="1">
        <name>pyridoxal 5'-phosphate</name>
        <dbReference type="ChEBI" id="CHEBI:597326"/>
    </cofactor>
</comment>
<gene>
    <name evidence="2" type="ORF">UFOPK2312_00556</name>
</gene>
<dbReference type="InterPro" id="IPR015421">
    <property type="entry name" value="PyrdxlP-dep_Trfase_major"/>
</dbReference>
<protein>
    <submittedName>
        <fullName evidence="2">Unannotated protein</fullName>
    </submittedName>
</protein>
<dbReference type="PANTHER" id="PTHR11601">
    <property type="entry name" value="CYSTEINE DESULFURYLASE FAMILY MEMBER"/>
    <property type="match status" value="1"/>
</dbReference>
<dbReference type="InterPro" id="IPR015424">
    <property type="entry name" value="PyrdxlP-dep_Trfase"/>
</dbReference>
<dbReference type="Gene3D" id="3.40.640.10">
    <property type="entry name" value="Type I PLP-dependent aspartate aminotransferase-like (Major domain)"/>
    <property type="match status" value="1"/>
</dbReference>
<dbReference type="AlphaFoldDB" id="A0A6J6MA19"/>
<dbReference type="Gene3D" id="3.90.1150.10">
    <property type="entry name" value="Aspartate Aminotransferase, domain 1"/>
    <property type="match status" value="1"/>
</dbReference>